<sequence>MNLSLDDVARAITEERRAWGQMLEGIPMDSPNRSINQARRDAVNLALLRILDRLTQQEEA</sequence>
<keyword evidence="2" id="KW-1185">Reference proteome</keyword>
<reference evidence="2" key="1">
    <citation type="journal article" date="2019" name="Int. J. Syst. Evol. Microbiol.">
        <title>The Global Catalogue of Microorganisms (GCM) 10K type strain sequencing project: providing services to taxonomists for standard genome sequencing and annotation.</title>
        <authorList>
            <consortium name="The Broad Institute Genomics Platform"/>
            <consortium name="The Broad Institute Genome Sequencing Center for Infectious Disease"/>
            <person name="Wu L."/>
            <person name="Ma J."/>
        </authorList>
    </citation>
    <scope>NUCLEOTIDE SEQUENCE [LARGE SCALE GENOMIC DNA]</scope>
    <source>
        <strain evidence="2">CCUG 53252</strain>
    </source>
</reference>
<accession>A0ABV7ZN94</accession>
<dbReference type="RefSeq" id="WP_290291784.1">
    <property type="nucleotide sequence ID" value="NZ_CP047211.1"/>
</dbReference>
<comment type="caution">
    <text evidence="1">The sequence shown here is derived from an EMBL/GenBank/DDBJ whole genome shotgun (WGS) entry which is preliminary data.</text>
</comment>
<dbReference type="EMBL" id="JBHRZN010000001">
    <property type="protein sequence ID" value="MFC3848866.1"/>
    <property type="molecule type" value="Genomic_DNA"/>
</dbReference>
<evidence type="ECO:0000313" key="1">
    <source>
        <dbReference type="EMBL" id="MFC3848866.1"/>
    </source>
</evidence>
<name>A0ABV7ZN94_9CORY</name>
<gene>
    <name evidence="1" type="ORF">ACFORJ_01615</name>
</gene>
<protein>
    <submittedName>
        <fullName evidence="1">Uncharacterized protein</fullName>
    </submittedName>
</protein>
<proteinExistence type="predicted"/>
<evidence type="ECO:0000313" key="2">
    <source>
        <dbReference type="Proteomes" id="UP001595751"/>
    </source>
</evidence>
<organism evidence="1 2">
    <name type="scientific">Corynebacterium hansenii</name>
    <dbReference type="NCBI Taxonomy" id="394964"/>
    <lineage>
        <taxon>Bacteria</taxon>
        <taxon>Bacillati</taxon>
        <taxon>Actinomycetota</taxon>
        <taxon>Actinomycetes</taxon>
        <taxon>Mycobacteriales</taxon>
        <taxon>Corynebacteriaceae</taxon>
        <taxon>Corynebacterium</taxon>
    </lineage>
</organism>
<dbReference type="Proteomes" id="UP001595751">
    <property type="component" value="Unassembled WGS sequence"/>
</dbReference>